<dbReference type="GeneID" id="102806902"/>
<name>A0ABM0M7P8_SACKO</name>
<dbReference type="Proteomes" id="UP000694865">
    <property type="component" value="Unplaced"/>
</dbReference>
<evidence type="ECO:0000256" key="2">
    <source>
        <dbReference type="ARBA" id="ARBA00023180"/>
    </source>
</evidence>
<evidence type="ECO:0000313" key="5">
    <source>
        <dbReference type="RefSeq" id="XP_006816039.1"/>
    </source>
</evidence>
<evidence type="ECO:0000259" key="3">
    <source>
        <dbReference type="PROSITE" id="PS51233"/>
    </source>
</evidence>
<reference evidence="5" key="1">
    <citation type="submission" date="2025-08" db="UniProtKB">
        <authorList>
            <consortium name="RefSeq"/>
        </authorList>
    </citation>
    <scope>IDENTIFICATION</scope>
    <source>
        <tissue evidence="5">Testes</tissue>
    </source>
</reference>
<sequence>MYGLSRYILPRAPALRQNSSIDFSYFTGGTLRVTGFADGQTPPEITKKHESEPGLFEVQYGGFKDCDIVKLEGVLVSADNVKETAISFSTNLECPCLEGTGQGDPHYRTLDGVKLTYQGEHCSYVVSKDCQNKTASFEIIAVHGSSLHDGQVRRIIGTVVKAGKHIIMAGKGLTTLDGKQIDRKKTLMSPDLELLMYFQDGWFTIQSIKQRWFVQWSDERRFKFGIHADSLVAKHVCGILGNADGTKNNDMTMPNKAKTKDHNKFGKSWQVPGCEYTDLFADF</sequence>
<dbReference type="Pfam" id="PF00094">
    <property type="entry name" value="VWD"/>
    <property type="match status" value="1"/>
</dbReference>
<organism evidence="4 5">
    <name type="scientific">Saccoglossus kowalevskii</name>
    <name type="common">Acorn worm</name>
    <dbReference type="NCBI Taxonomy" id="10224"/>
    <lineage>
        <taxon>Eukaryota</taxon>
        <taxon>Metazoa</taxon>
        <taxon>Hemichordata</taxon>
        <taxon>Enteropneusta</taxon>
        <taxon>Harrimaniidae</taxon>
        <taxon>Saccoglossus</taxon>
    </lineage>
</organism>
<evidence type="ECO:0000313" key="4">
    <source>
        <dbReference type="Proteomes" id="UP000694865"/>
    </source>
</evidence>
<dbReference type="RefSeq" id="XP_006816039.1">
    <property type="nucleotide sequence ID" value="XM_006815976.1"/>
</dbReference>
<gene>
    <name evidence="5" type="primary">LOC102806902</name>
</gene>
<dbReference type="SMART" id="SM00216">
    <property type="entry name" value="VWD"/>
    <property type="match status" value="1"/>
</dbReference>
<dbReference type="PANTHER" id="PTHR11339">
    <property type="entry name" value="EXTRACELLULAR MATRIX GLYCOPROTEIN RELATED"/>
    <property type="match status" value="1"/>
</dbReference>
<evidence type="ECO:0000256" key="1">
    <source>
        <dbReference type="ARBA" id="ARBA00023157"/>
    </source>
</evidence>
<dbReference type="InterPro" id="IPR001846">
    <property type="entry name" value="VWF_type-D"/>
</dbReference>
<dbReference type="InterPro" id="IPR050780">
    <property type="entry name" value="Mucin_vWF_Thrombospondin_sf"/>
</dbReference>
<dbReference type="PROSITE" id="PS51233">
    <property type="entry name" value="VWFD"/>
    <property type="match status" value="1"/>
</dbReference>
<keyword evidence="2" id="KW-0325">Glycoprotein</keyword>
<feature type="domain" description="VWFD" evidence="3">
    <location>
        <begin position="97"/>
        <end position="278"/>
    </location>
</feature>
<accession>A0ABM0M7P8</accession>
<keyword evidence="4" id="KW-1185">Reference proteome</keyword>
<dbReference type="PANTHER" id="PTHR11339:SF402">
    <property type="entry name" value="VWFD DOMAIN-CONTAINING PROTEIN"/>
    <property type="match status" value="1"/>
</dbReference>
<protein>
    <submittedName>
        <fullName evidence="5">von Willebrand factor-like</fullName>
    </submittedName>
</protein>
<keyword evidence="1" id="KW-1015">Disulfide bond</keyword>
<proteinExistence type="predicted"/>